<name>A0ABN8R5U7_9CNID</name>
<protein>
    <submittedName>
        <fullName evidence="3">Uncharacterized protein</fullName>
    </submittedName>
</protein>
<keyword evidence="1" id="KW-1133">Transmembrane helix</keyword>
<keyword evidence="4" id="KW-1185">Reference proteome</keyword>
<gene>
    <name evidence="3" type="ORF">PLOB_00014566</name>
</gene>
<evidence type="ECO:0000313" key="3">
    <source>
        <dbReference type="EMBL" id="CAH3174087.1"/>
    </source>
</evidence>
<keyword evidence="1" id="KW-0472">Membrane</keyword>
<proteinExistence type="predicted"/>
<evidence type="ECO:0000256" key="2">
    <source>
        <dbReference type="SAM" id="SignalP"/>
    </source>
</evidence>
<accession>A0ABN8R5U7</accession>
<keyword evidence="1" id="KW-0812">Transmembrane</keyword>
<organism evidence="3 4">
    <name type="scientific">Porites lobata</name>
    <dbReference type="NCBI Taxonomy" id="104759"/>
    <lineage>
        <taxon>Eukaryota</taxon>
        <taxon>Metazoa</taxon>
        <taxon>Cnidaria</taxon>
        <taxon>Anthozoa</taxon>
        <taxon>Hexacorallia</taxon>
        <taxon>Scleractinia</taxon>
        <taxon>Fungiina</taxon>
        <taxon>Poritidae</taxon>
        <taxon>Porites</taxon>
    </lineage>
</organism>
<dbReference type="EMBL" id="CALNXK010000187">
    <property type="protein sequence ID" value="CAH3174087.1"/>
    <property type="molecule type" value="Genomic_DNA"/>
</dbReference>
<feature type="transmembrane region" description="Helical" evidence="1">
    <location>
        <begin position="287"/>
        <end position="311"/>
    </location>
</feature>
<evidence type="ECO:0000256" key="1">
    <source>
        <dbReference type="SAM" id="Phobius"/>
    </source>
</evidence>
<feature type="signal peptide" evidence="2">
    <location>
        <begin position="1"/>
        <end position="44"/>
    </location>
</feature>
<comment type="caution">
    <text evidence="3">The sequence shown here is derived from an EMBL/GenBank/DDBJ whole genome shotgun (WGS) entry which is preliminary data.</text>
</comment>
<evidence type="ECO:0000313" key="4">
    <source>
        <dbReference type="Proteomes" id="UP001159405"/>
    </source>
</evidence>
<keyword evidence="2" id="KW-0732">Signal</keyword>
<dbReference type="Proteomes" id="UP001159405">
    <property type="component" value="Unassembled WGS sequence"/>
</dbReference>
<reference evidence="3 4" key="1">
    <citation type="submission" date="2022-05" db="EMBL/GenBank/DDBJ databases">
        <authorList>
            <consortium name="Genoscope - CEA"/>
            <person name="William W."/>
        </authorList>
    </citation>
    <scope>NUCLEOTIDE SEQUENCE [LARGE SCALE GENOMIC DNA]</scope>
</reference>
<sequence length="336" mass="37706">MQSLFQVIHHIAFLKVSFKVMCSLMSSMLIAWILTLGLAQDADAQVNININIHFNDGCVSGKMQVEEQSRGIIRVSELSPGDIIRGITGLDQTSSWCKVEAVNPTTDSDNVTSYDGFTEDHMVFENSTVRPYGKRGKVSQSKVYTLATECDAATNVEGRVFTPISTTFCPHELGWSDYLLLTAAMRRVTQRTGYFWYSLDVFHDNQTAKVPYWRDMLHGMCTELLRCAREGQCQESENMMEEFVHAHLNKPYMVIVDRVFPNIGGDVEKSEAGTVSELVRPRGKSNILLFSAVGCTIALLLLIVILAALMYRLRVLKKKKQIKEPHSTLPAEDVKA</sequence>
<feature type="chain" id="PRO_5047003200" evidence="2">
    <location>
        <begin position="45"/>
        <end position="336"/>
    </location>
</feature>